<keyword evidence="1" id="KW-1133">Transmembrane helix</keyword>
<accession>A0ABW6BL48</accession>
<evidence type="ECO:0000313" key="3">
    <source>
        <dbReference type="Proteomes" id="UP001597525"/>
    </source>
</evidence>
<feature type="transmembrane region" description="Helical" evidence="1">
    <location>
        <begin position="35"/>
        <end position="58"/>
    </location>
</feature>
<dbReference type="RefSeq" id="WP_320185005.1">
    <property type="nucleotide sequence ID" value="NZ_CP138332.1"/>
</dbReference>
<protein>
    <recommendedName>
        <fullName evidence="4">DUF4044 domain-containing protein</fullName>
    </recommendedName>
</protein>
<keyword evidence="1" id="KW-0812">Transmembrane</keyword>
<reference evidence="3" key="1">
    <citation type="journal article" date="2019" name="Int. J. Syst. Evol. Microbiol.">
        <title>The Global Catalogue of Microorganisms (GCM) 10K type strain sequencing project: providing services to taxonomists for standard genome sequencing and annotation.</title>
        <authorList>
            <consortium name="The Broad Institute Genomics Platform"/>
            <consortium name="The Broad Institute Genome Sequencing Center for Infectious Disease"/>
            <person name="Wu L."/>
            <person name="Ma J."/>
        </authorList>
    </citation>
    <scope>NUCLEOTIDE SEQUENCE [LARGE SCALE GENOMIC DNA]</scope>
    <source>
        <strain evidence="3">KCTC 22814</strain>
    </source>
</reference>
<dbReference type="EMBL" id="JBHUPB010000010">
    <property type="protein sequence ID" value="MFD2968726.1"/>
    <property type="molecule type" value="Genomic_DNA"/>
</dbReference>
<sequence>MARKNWFSRQLAEIKSTLVPVNPTDSLYKKFLKQIVWIMFLLLMLCGTIAMLTAISFAH</sequence>
<evidence type="ECO:0008006" key="4">
    <source>
        <dbReference type="Google" id="ProtNLM"/>
    </source>
</evidence>
<comment type="caution">
    <text evidence="2">The sequence shown here is derived from an EMBL/GenBank/DDBJ whole genome shotgun (WGS) entry which is preliminary data.</text>
</comment>
<organism evidence="2 3">
    <name type="scientific">Sphingobacterium bambusae</name>
    <dbReference type="NCBI Taxonomy" id="662858"/>
    <lineage>
        <taxon>Bacteria</taxon>
        <taxon>Pseudomonadati</taxon>
        <taxon>Bacteroidota</taxon>
        <taxon>Sphingobacteriia</taxon>
        <taxon>Sphingobacteriales</taxon>
        <taxon>Sphingobacteriaceae</taxon>
        <taxon>Sphingobacterium</taxon>
    </lineage>
</organism>
<keyword evidence="3" id="KW-1185">Reference proteome</keyword>
<gene>
    <name evidence="2" type="ORF">ACFS7Y_15100</name>
</gene>
<evidence type="ECO:0000256" key="1">
    <source>
        <dbReference type="SAM" id="Phobius"/>
    </source>
</evidence>
<dbReference type="Proteomes" id="UP001597525">
    <property type="component" value="Unassembled WGS sequence"/>
</dbReference>
<proteinExistence type="predicted"/>
<keyword evidence="1" id="KW-0472">Membrane</keyword>
<name>A0ABW6BL48_9SPHI</name>
<evidence type="ECO:0000313" key="2">
    <source>
        <dbReference type="EMBL" id="MFD2968726.1"/>
    </source>
</evidence>